<accession>Q2SG35</accession>
<gene>
    <name evidence="3" type="ordered locus">HCH_03649</name>
</gene>
<name>Q2SG35_HAHCH</name>
<dbReference type="Proteomes" id="UP000000238">
    <property type="component" value="Chromosome"/>
</dbReference>
<dbReference type="Gene3D" id="3.90.640.10">
    <property type="entry name" value="Actin, Chain A, domain 4"/>
    <property type="match status" value="1"/>
</dbReference>
<protein>
    <submittedName>
        <fullName evidence="3">Molecular chaperone</fullName>
    </submittedName>
</protein>
<dbReference type="Gene3D" id="3.30.420.40">
    <property type="match status" value="2"/>
</dbReference>
<dbReference type="KEGG" id="hch:HCH_03649"/>
<proteinExistence type="predicted"/>
<dbReference type="PRINTS" id="PR00301">
    <property type="entry name" value="HEATSHOCK70"/>
</dbReference>
<dbReference type="PANTHER" id="PTHR42749">
    <property type="entry name" value="CELL SHAPE-DETERMINING PROTEIN MREB"/>
    <property type="match status" value="1"/>
</dbReference>
<evidence type="ECO:0000313" key="4">
    <source>
        <dbReference type="Proteomes" id="UP000000238"/>
    </source>
</evidence>
<keyword evidence="2" id="KW-0067">ATP-binding</keyword>
<dbReference type="eggNOG" id="COG0443">
    <property type="taxonomic scope" value="Bacteria"/>
</dbReference>
<dbReference type="AlphaFoldDB" id="Q2SG35"/>
<evidence type="ECO:0000256" key="2">
    <source>
        <dbReference type="ARBA" id="ARBA00022840"/>
    </source>
</evidence>
<dbReference type="InterPro" id="IPR021030">
    <property type="entry name" value="DUF3731"/>
</dbReference>
<reference evidence="3 4" key="1">
    <citation type="journal article" date="2005" name="Nucleic Acids Res.">
        <title>Genomic blueprint of Hahella chejuensis, a marine microbe producing an algicidal agent.</title>
        <authorList>
            <person name="Jeong H."/>
            <person name="Yim J.H."/>
            <person name="Lee C."/>
            <person name="Choi S.-H."/>
            <person name="Park Y.K."/>
            <person name="Yoon S.H."/>
            <person name="Hur C.-G."/>
            <person name="Kang H.-Y."/>
            <person name="Kim D."/>
            <person name="Lee H.H."/>
            <person name="Park K.H."/>
            <person name="Park S.-H."/>
            <person name="Park H.-S."/>
            <person name="Lee H.K."/>
            <person name="Oh T.K."/>
            <person name="Kim J.F."/>
        </authorList>
    </citation>
    <scope>NUCLEOTIDE SEQUENCE [LARGE SCALE GENOMIC DNA]</scope>
    <source>
        <strain evidence="3 4">KCTC 2396</strain>
    </source>
</reference>
<dbReference type="Pfam" id="PF12531">
    <property type="entry name" value="DUF3731"/>
    <property type="match status" value="1"/>
</dbReference>
<sequence length="930" mass="101873">MKYLVGIDLGTTHTVVAYTDISMGAENAIPRLFEIEQLVAPGELAKKPMLPSFRYHPAPGEIAEHHLQLPWSPQGLSGEIGQVVIGEWARELGSKVDGRLVASAKSWLSHPQVERTADILPWAAAEDVVKVSPLLASASYLHHVRQAWNREHPQDRLEQQEVVITVPASFDEGARSLTLEAARLAGLSDVLLLEEPQAVVYDWCARNKEQAQSLLQDARLLLVCDVGGGTTDLSLISVAAGSGDQGELTLNRVGVGDHLMLGGDNIDLALAHIAEQRIASTRKLSAAALSQLIQQTRKAKELLLSPEAPDAASVTVLGGGAKLIGGAKSCELTREEARQIAVDGFFPLCEFSERPAKRRSAVVEFGLPYAPDPAVSKYIAEFLARHEQACRQALKTSETAAAVPDVLLLNGGVFNSPLLSERARALLSQWNGAPVKLLDNAHPNLAVAFGGVAYGLARKGAQIKIGGGSARSYFLIVEASTDAAADKKFGVCLLPKATEEGEEIRLHDRKFALRIGRPVRFHLASSTGDKTFSAGDLQEMNDDDFIFLPPMVSALRADAEDSGAEVEVELSAVLTEAGALQVECVGIAGGDANPQRWRLDFQLRKQTPVEDSGAQLPAKFTEAASKIDAAYSSNKKDGDSIKTLRNDLEKLLGKRDQWDMPTLRAIFDKFLEGAKNRRRSAAHERIWLNFAGYCLRPGFGDPLDDWRVQQVWKMYQQGLQFDKEGQLWSEWWTFWRRVAGGLNSEQQQRVYKDAAVYINPAALRSRKLLATPAFKSYEDMVRLAAALERLPVETKIEVAKWLLQRLQKPSEPVASWWALGRIASRQPFHGSAHNVVPAETVSGWLPQLLKQDWKKNQEAAFATVMLSRMSGDRVRDLSEADRNAVVAALKGAKAPVIWIDMVSQVVELDEAETRRVFGEALPSGLKLLAE</sequence>
<dbReference type="HOGENOM" id="CLU_013948_0_0_6"/>
<dbReference type="GO" id="GO:0005524">
    <property type="term" value="F:ATP binding"/>
    <property type="evidence" value="ECO:0007669"/>
    <property type="project" value="UniProtKB-KW"/>
</dbReference>
<keyword evidence="4" id="KW-1185">Reference proteome</keyword>
<dbReference type="EMBL" id="CP000155">
    <property type="protein sequence ID" value="ABC30389.1"/>
    <property type="molecule type" value="Genomic_DNA"/>
</dbReference>
<dbReference type="Pfam" id="PF00012">
    <property type="entry name" value="HSP70"/>
    <property type="match status" value="1"/>
</dbReference>
<dbReference type="SUPFAM" id="SSF53067">
    <property type="entry name" value="Actin-like ATPase domain"/>
    <property type="match status" value="2"/>
</dbReference>
<dbReference type="STRING" id="349521.HCH_03649"/>
<dbReference type="RefSeq" id="WP_011397457.1">
    <property type="nucleotide sequence ID" value="NC_007645.1"/>
</dbReference>
<evidence type="ECO:0000256" key="1">
    <source>
        <dbReference type="ARBA" id="ARBA00022741"/>
    </source>
</evidence>
<dbReference type="InterPro" id="IPR043129">
    <property type="entry name" value="ATPase_NBD"/>
</dbReference>
<dbReference type="GO" id="GO:0140662">
    <property type="term" value="F:ATP-dependent protein folding chaperone"/>
    <property type="evidence" value="ECO:0007669"/>
    <property type="project" value="InterPro"/>
</dbReference>
<dbReference type="PANTHER" id="PTHR42749:SF1">
    <property type="entry name" value="CELL SHAPE-DETERMINING PROTEIN MREB"/>
    <property type="match status" value="1"/>
</dbReference>
<dbReference type="InterPro" id="IPR013126">
    <property type="entry name" value="Hsp_70_fam"/>
</dbReference>
<keyword evidence="1" id="KW-0547">Nucleotide-binding</keyword>
<dbReference type="CDD" id="cd10170">
    <property type="entry name" value="ASKHA_NBD_HSP70"/>
    <property type="match status" value="1"/>
</dbReference>
<evidence type="ECO:0000313" key="3">
    <source>
        <dbReference type="EMBL" id="ABC30389.1"/>
    </source>
</evidence>
<organism evidence="3 4">
    <name type="scientific">Hahella chejuensis (strain KCTC 2396)</name>
    <dbReference type="NCBI Taxonomy" id="349521"/>
    <lineage>
        <taxon>Bacteria</taxon>
        <taxon>Pseudomonadati</taxon>
        <taxon>Pseudomonadota</taxon>
        <taxon>Gammaproteobacteria</taxon>
        <taxon>Oceanospirillales</taxon>
        <taxon>Hahellaceae</taxon>
        <taxon>Hahella</taxon>
    </lineage>
</organism>